<sequence>MHDKAATDFSSIHNVFGSRKMSKILSELPISERAIAIWTMTVEAQARVLSIQAQLDEAHAQLACAVAHVANLNEQASMTNLNQVLENSNEQATVANRTKFESLPQFNFEDVAELLVDPWFSTYLSNI</sequence>
<proteinExistence type="inferred from homology"/>
<evidence type="ECO:0000259" key="2">
    <source>
        <dbReference type="Pfam" id="PF03195"/>
    </source>
</evidence>
<evidence type="ECO:0000313" key="3">
    <source>
        <dbReference type="EMBL" id="PQP91555.1"/>
    </source>
</evidence>
<dbReference type="GO" id="GO:0009755">
    <property type="term" value="P:hormone-mediated signaling pathway"/>
    <property type="evidence" value="ECO:0007669"/>
    <property type="project" value="TreeGrafter"/>
</dbReference>
<dbReference type="EMBL" id="PJQY01002689">
    <property type="protein sequence ID" value="PQP91555.1"/>
    <property type="molecule type" value="Genomic_DNA"/>
</dbReference>
<comment type="caution">
    <text evidence="3">The sequence shown here is derived from an EMBL/GenBank/DDBJ whole genome shotgun (WGS) entry which is preliminary data.</text>
</comment>
<dbReference type="Proteomes" id="UP000250321">
    <property type="component" value="Unassembled WGS sequence"/>
</dbReference>
<dbReference type="GO" id="GO:0005634">
    <property type="term" value="C:nucleus"/>
    <property type="evidence" value="ECO:0007669"/>
    <property type="project" value="TreeGrafter"/>
</dbReference>
<evidence type="ECO:0000313" key="4">
    <source>
        <dbReference type="Proteomes" id="UP000250321"/>
    </source>
</evidence>
<protein>
    <recommendedName>
        <fullName evidence="2">LOB domain-containing protein</fullName>
    </recommendedName>
</protein>
<gene>
    <name evidence="3" type="ORF">Pyn_04285</name>
</gene>
<accession>A0A314XI09</accession>
<reference evidence="3 4" key="1">
    <citation type="submission" date="2018-02" db="EMBL/GenBank/DDBJ databases">
        <title>Draft genome of wild Prunus yedoensis var. nudiflora.</title>
        <authorList>
            <person name="Baek S."/>
            <person name="Kim J.-H."/>
            <person name="Choi K."/>
            <person name="Kim G.-B."/>
            <person name="Cho A."/>
            <person name="Jang H."/>
            <person name="Shin C.-H."/>
            <person name="Yu H.-J."/>
            <person name="Mun J.-H."/>
        </authorList>
    </citation>
    <scope>NUCLEOTIDE SEQUENCE [LARGE SCALE GENOMIC DNA]</scope>
    <source>
        <strain evidence="4">cv. Jeju island</strain>
        <tissue evidence="3">Leaf</tissue>
    </source>
</reference>
<keyword evidence="4" id="KW-1185">Reference proteome</keyword>
<dbReference type="InterPro" id="IPR004883">
    <property type="entry name" value="LOB"/>
</dbReference>
<organism evidence="3 4">
    <name type="scientific">Prunus yedoensis var. nudiflora</name>
    <dbReference type="NCBI Taxonomy" id="2094558"/>
    <lineage>
        <taxon>Eukaryota</taxon>
        <taxon>Viridiplantae</taxon>
        <taxon>Streptophyta</taxon>
        <taxon>Embryophyta</taxon>
        <taxon>Tracheophyta</taxon>
        <taxon>Spermatophyta</taxon>
        <taxon>Magnoliopsida</taxon>
        <taxon>eudicotyledons</taxon>
        <taxon>Gunneridae</taxon>
        <taxon>Pentapetalae</taxon>
        <taxon>rosids</taxon>
        <taxon>fabids</taxon>
        <taxon>Rosales</taxon>
        <taxon>Rosaceae</taxon>
        <taxon>Amygdaloideae</taxon>
        <taxon>Amygdaleae</taxon>
        <taxon>Prunus</taxon>
    </lineage>
</organism>
<comment type="similarity">
    <text evidence="1">Belongs to the LOB domain-containing protein family.</text>
</comment>
<dbReference type="GO" id="GO:0045893">
    <property type="term" value="P:positive regulation of DNA-templated transcription"/>
    <property type="evidence" value="ECO:0007669"/>
    <property type="project" value="TreeGrafter"/>
</dbReference>
<dbReference type="PANTHER" id="PTHR31529">
    <property type="entry name" value="LOB DOMAIN CONTAINING PROTEIN"/>
    <property type="match status" value="1"/>
</dbReference>
<dbReference type="PANTHER" id="PTHR31529:SF23">
    <property type="entry name" value="LOB DOMAIN-CONTAINING PROTEIN 16"/>
    <property type="match status" value="1"/>
</dbReference>
<name>A0A314XI09_PRUYE</name>
<dbReference type="STRING" id="2094558.A0A314XI09"/>
<dbReference type="AlphaFoldDB" id="A0A314XI09"/>
<evidence type="ECO:0000256" key="1">
    <source>
        <dbReference type="ARBA" id="ARBA00005474"/>
    </source>
</evidence>
<dbReference type="Pfam" id="PF03195">
    <property type="entry name" value="LOB"/>
    <property type="match status" value="1"/>
</dbReference>
<feature type="domain" description="LOB" evidence="2">
    <location>
        <begin position="4"/>
        <end position="49"/>
    </location>
</feature>